<dbReference type="CDD" id="cd01392">
    <property type="entry name" value="HTH_LacI"/>
    <property type="match status" value="1"/>
</dbReference>
<dbReference type="InterPro" id="IPR010982">
    <property type="entry name" value="Lambda_DNA-bd_dom_sf"/>
</dbReference>
<evidence type="ECO:0000313" key="2">
    <source>
        <dbReference type="EMBL" id="MDP9794156.1"/>
    </source>
</evidence>
<comment type="caution">
    <text evidence="2">The sequence shown here is derived from an EMBL/GenBank/DDBJ whole genome shotgun (WGS) entry which is preliminary data.</text>
</comment>
<gene>
    <name evidence="2" type="ORF">J2S43_002668</name>
</gene>
<feature type="domain" description="HTH lacI-type" evidence="1">
    <location>
        <begin position="9"/>
        <end position="63"/>
    </location>
</feature>
<accession>A0ABT9MRU6</accession>
<name>A0ABT9MRU6_9ACTN</name>
<keyword evidence="2" id="KW-0238">DNA-binding</keyword>
<dbReference type="GO" id="GO:0003677">
    <property type="term" value="F:DNA binding"/>
    <property type="evidence" value="ECO:0007669"/>
    <property type="project" value="UniProtKB-KW"/>
</dbReference>
<proteinExistence type="predicted"/>
<dbReference type="SMART" id="SM00354">
    <property type="entry name" value="HTH_LACI"/>
    <property type="match status" value="1"/>
</dbReference>
<reference evidence="2 3" key="1">
    <citation type="submission" date="2023-07" db="EMBL/GenBank/DDBJ databases">
        <title>Sequencing the genomes of 1000 actinobacteria strains.</title>
        <authorList>
            <person name="Klenk H.-P."/>
        </authorList>
    </citation>
    <scope>NUCLEOTIDE SEQUENCE [LARGE SCALE GENOMIC DNA]</scope>
    <source>
        <strain evidence="2 3">DSM 44710</strain>
    </source>
</reference>
<dbReference type="EMBL" id="JAUSRA010000001">
    <property type="protein sequence ID" value="MDP9794156.1"/>
    <property type="molecule type" value="Genomic_DNA"/>
</dbReference>
<dbReference type="Pfam" id="PF00356">
    <property type="entry name" value="LacI"/>
    <property type="match status" value="1"/>
</dbReference>
<protein>
    <submittedName>
        <fullName evidence="2">DNA-binding LacI/PurR family transcriptional regulator</fullName>
    </submittedName>
</protein>
<dbReference type="PROSITE" id="PS50932">
    <property type="entry name" value="HTH_LACI_2"/>
    <property type="match status" value="1"/>
</dbReference>
<dbReference type="Proteomes" id="UP001240984">
    <property type="component" value="Unassembled WGS sequence"/>
</dbReference>
<dbReference type="RefSeq" id="WP_306829289.1">
    <property type="nucleotide sequence ID" value="NZ_JAUSRA010000001.1"/>
</dbReference>
<evidence type="ECO:0000313" key="3">
    <source>
        <dbReference type="Proteomes" id="UP001240984"/>
    </source>
</evidence>
<dbReference type="InterPro" id="IPR000843">
    <property type="entry name" value="HTH_LacI"/>
</dbReference>
<keyword evidence="3" id="KW-1185">Reference proteome</keyword>
<dbReference type="Gene3D" id="1.10.260.40">
    <property type="entry name" value="lambda repressor-like DNA-binding domains"/>
    <property type="match status" value="1"/>
</dbReference>
<evidence type="ECO:0000259" key="1">
    <source>
        <dbReference type="PROSITE" id="PS50932"/>
    </source>
</evidence>
<sequence>MDKPASRRVTNVDVARHALVSTTAVSKVLRDAYGASPAMRTRARQAIADLGYRPSTAARGLRGQT</sequence>
<organism evidence="2 3">
    <name type="scientific">Catenuloplanes nepalensis</name>
    <dbReference type="NCBI Taxonomy" id="587533"/>
    <lineage>
        <taxon>Bacteria</taxon>
        <taxon>Bacillati</taxon>
        <taxon>Actinomycetota</taxon>
        <taxon>Actinomycetes</taxon>
        <taxon>Micromonosporales</taxon>
        <taxon>Micromonosporaceae</taxon>
        <taxon>Catenuloplanes</taxon>
    </lineage>
</organism>
<dbReference type="SUPFAM" id="SSF47413">
    <property type="entry name" value="lambda repressor-like DNA-binding domains"/>
    <property type="match status" value="1"/>
</dbReference>